<name>A0A1R0KUC3_9PSEU</name>
<evidence type="ECO:0000313" key="1">
    <source>
        <dbReference type="EMBL" id="OLZ51747.1"/>
    </source>
</evidence>
<reference evidence="1 2" key="1">
    <citation type="submission" date="2016-01" db="EMBL/GenBank/DDBJ databases">
        <title>Amycolatopsis coloradensis genome sequencing and assembly.</title>
        <authorList>
            <person name="Mayilraj S."/>
        </authorList>
    </citation>
    <scope>NUCLEOTIDE SEQUENCE [LARGE SCALE GENOMIC DNA]</scope>
    <source>
        <strain evidence="1 2">DSM 44225</strain>
    </source>
</reference>
<protein>
    <submittedName>
        <fullName evidence="1">Uncharacterized protein</fullName>
    </submittedName>
</protein>
<dbReference type="AlphaFoldDB" id="A0A1R0KUC3"/>
<dbReference type="Proteomes" id="UP000187486">
    <property type="component" value="Unassembled WGS sequence"/>
</dbReference>
<proteinExistence type="predicted"/>
<gene>
    <name evidence="1" type="ORF">BS329_15925</name>
</gene>
<sequence length="132" mass="14226">MAVDRVERDNSVPLQGNLTFRRVAAILISWLIEVAGSDDPQRISACLLQFDLVLNAGQRATGENALVVDEARYPASPAPPDPAGLTIAVPTCGSWPPSLGWCLVRSRRACVGAAGMIRCTVPCTERPWRLNT</sequence>
<keyword evidence="2" id="KW-1185">Reference proteome</keyword>
<organism evidence="1 2">
    <name type="scientific">Amycolatopsis coloradensis</name>
    <dbReference type="NCBI Taxonomy" id="76021"/>
    <lineage>
        <taxon>Bacteria</taxon>
        <taxon>Bacillati</taxon>
        <taxon>Actinomycetota</taxon>
        <taxon>Actinomycetes</taxon>
        <taxon>Pseudonocardiales</taxon>
        <taxon>Pseudonocardiaceae</taxon>
        <taxon>Amycolatopsis</taxon>
    </lineage>
</organism>
<evidence type="ECO:0000313" key="2">
    <source>
        <dbReference type="Proteomes" id="UP000187486"/>
    </source>
</evidence>
<comment type="caution">
    <text evidence="1">The sequence shown here is derived from an EMBL/GenBank/DDBJ whole genome shotgun (WGS) entry which is preliminary data.</text>
</comment>
<dbReference type="EMBL" id="MQUQ01000007">
    <property type="protein sequence ID" value="OLZ51747.1"/>
    <property type="molecule type" value="Genomic_DNA"/>
</dbReference>
<accession>A0A1R0KUC3</accession>